<reference evidence="2" key="1">
    <citation type="submission" date="2022-12" db="EMBL/GenBank/DDBJ databases">
        <authorList>
            <person name="Petersen C."/>
        </authorList>
    </citation>
    <scope>NUCLEOTIDE SEQUENCE</scope>
    <source>
        <strain evidence="2">IBT 29677</strain>
    </source>
</reference>
<dbReference type="RefSeq" id="XP_056486029.1">
    <property type="nucleotide sequence ID" value="XM_056635409.1"/>
</dbReference>
<dbReference type="AlphaFoldDB" id="A0A9W9VRW3"/>
<sequence length="474" mass="52178">MAGEELPQFENKRPANSSVIGFWHVKRKRQAGQLAGTYSIGDMDSTFTPPLAPKPSQPKLRPRQERWRAPGAKAIEDPEQVPDGWNPDEPDLDPDDIVGQIRRCHERIKDNIMPKFFQTRLENYEKRRKDDEKLREGLPAGLDWNVVLRINSLINIKEALEDNGDPDKEIPNIRAMLDEYIAGSLSWIPGKVTYWGRGERLTPAKDFTWEECERLAQNYSATQGFWVEGITPLETGLRALTTIPQSARQNGEHYLNIAILPPGGGIPLKLDFIDDTGADTLSIFEGDLEQMLQLNPRSSTTTLGWAECSTVSHTVWWRVVELTLALTDPDTPDGYLMPFINVIATVQAGSGRPTLRLSGRVVRDVLFSATSPNGNRELYLTSKKSDLTKIPDTTLPITHRWRQDRGPQLQIVASPPPGANLGGTGTGAGRGGRTGRPIARGRARGRGRGGGGTGGAGGNTGAGVAGGRRRIVFW</sequence>
<feature type="compositionally biased region" description="Gly residues" evidence="1">
    <location>
        <begin position="448"/>
        <end position="466"/>
    </location>
</feature>
<dbReference type="OrthoDB" id="4363173at2759"/>
<dbReference type="GeneID" id="81374389"/>
<dbReference type="Proteomes" id="UP001147747">
    <property type="component" value="Unassembled WGS sequence"/>
</dbReference>
<comment type="caution">
    <text evidence="2">The sequence shown here is derived from an EMBL/GenBank/DDBJ whole genome shotgun (WGS) entry which is preliminary data.</text>
</comment>
<protein>
    <submittedName>
        <fullName evidence="2">Uncharacterized protein</fullName>
    </submittedName>
</protein>
<evidence type="ECO:0000313" key="3">
    <source>
        <dbReference type="Proteomes" id="UP001147747"/>
    </source>
</evidence>
<accession>A0A9W9VRW3</accession>
<feature type="compositionally biased region" description="Gly residues" evidence="1">
    <location>
        <begin position="420"/>
        <end position="434"/>
    </location>
</feature>
<organism evidence="2 3">
    <name type="scientific">Penicillium cosmopolitanum</name>
    <dbReference type="NCBI Taxonomy" id="1131564"/>
    <lineage>
        <taxon>Eukaryota</taxon>
        <taxon>Fungi</taxon>
        <taxon>Dikarya</taxon>
        <taxon>Ascomycota</taxon>
        <taxon>Pezizomycotina</taxon>
        <taxon>Eurotiomycetes</taxon>
        <taxon>Eurotiomycetidae</taxon>
        <taxon>Eurotiales</taxon>
        <taxon>Aspergillaceae</taxon>
        <taxon>Penicillium</taxon>
    </lineage>
</organism>
<reference evidence="2" key="2">
    <citation type="journal article" date="2023" name="IMA Fungus">
        <title>Comparative genomic study of the Penicillium genus elucidates a diverse pangenome and 15 lateral gene transfer events.</title>
        <authorList>
            <person name="Petersen C."/>
            <person name="Sorensen T."/>
            <person name="Nielsen M.R."/>
            <person name="Sondergaard T.E."/>
            <person name="Sorensen J.L."/>
            <person name="Fitzpatrick D.A."/>
            <person name="Frisvad J.C."/>
            <person name="Nielsen K.L."/>
        </authorList>
    </citation>
    <scope>NUCLEOTIDE SEQUENCE</scope>
    <source>
        <strain evidence="2">IBT 29677</strain>
    </source>
</reference>
<dbReference type="EMBL" id="JAPZBU010000009">
    <property type="protein sequence ID" value="KAJ5388231.1"/>
    <property type="molecule type" value="Genomic_DNA"/>
</dbReference>
<gene>
    <name evidence="2" type="ORF">N7509_010772</name>
</gene>
<feature type="region of interest" description="Disordered" evidence="1">
    <location>
        <begin position="38"/>
        <end position="92"/>
    </location>
</feature>
<evidence type="ECO:0000313" key="2">
    <source>
        <dbReference type="EMBL" id="KAJ5388231.1"/>
    </source>
</evidence>
<name>A0A9W9VRW3_9EURO</name>
<keyword evidence="3" id="KW-1185">Reference proteome</keyword>
<evidence type="ECO:0000256" key="1">
    <source>
        <dbReference type="SAM" id="MobiDB-lite"/>
    </source>
</evidence>
<feature type="region of interest" description="Disordered" evidence="1">
    <location>
        <begin position="413"/>
        <end position="468"/>
    </location>
</feature>
<proteinExistence type="predicted"/>